<accession>A0A7W9T3J1</accession>
<gene>
    <name evidence="1" type="ORF">HNQ93_003808</name>
</gene>
<dbReference type="EMBL" id="JACHGG010000007">
    <property type="protein sequence ID" value="MBB6060932.1"/>
    <property type="molecule type" value="Genomic_DNA"/>
</dbReference>
<dbReference type="Proteomes" id="UP000532746">
    <property type="component" value="Unassembled WGS sequence"/>
</dbReference>
<dbReference type="RefSeq" id="WP_183405057.1">
    <property type="nucleotide sequence ID" value="NZ_JACHGG010000007.1"/>
</dbReference>
<keyword evidence="2" id="KW-1185">Reference proteome</keyword>
<proteinExistence type="predicted"/>
<comment type="caution">
    <text evidence="1">The sequence shown here is derived from an EMBL/GenBank/DDBJ whole genome shotgun (WGS) entry which is preliminary data.</text>
</comment>
<name>A0A7W9T3J1_9BACT</name>
<reference evidence="1 2" key="1">
    <citation type="submission" date="2020-08" db="EMBL/GenBank/DDBJ databases">
        <title>Genomic Encyclopedia of Type Strains, Phase IV (KMG-IV): sequencing the most valuable type-strain genomes for metagenomic binning, comparative biology and taxonomic classification.</title>
        <authorList>
            <person name="Goeker M."/>
        </authorList>
    </citation>
    <scope>NUCLEOTIDE SEQUENCE [LARGE SCALE GENOMIC DNA]</scope>
    <source>
        <strain evidence="1 2">DSM 26718</strain>
    </source>
</reference>
<organism evidence="1 2">
    <name type="scientific">Hymenobacter luteus</name>
    <dbReference type="NCBI Taxonomy" id="1411122"/>
    <lineage>
        <taxon>Bacteria</taxon>
        <taxon>Pseudomonadati</taxon>
        <taxon>Bacteroidota</taxon>
        <taxon>Cytophagia</taxon>
        <taxon>Cytophagales</taxon>
        <taxon>Hymenobacteraceae</taxon>
        <taxon>Hymenobacter</taxon>
    </lineage>
</organism>
<evidence type="ECO:0000313" key="2">
    <source>
        <dbReference type="Proteomes" id="UP000532746"/>
    </source>
</evidence>
<sequence>MSYFHEALLRYGFTEQRAGFYLYPAAPGGPLYCLTSEGGYPRQLLLWQAHRVLLQGEVVPLAVLEQVLGRVLPAA</sequence>
<dbReference type="AlphaFoldDB" id="A0A7W9T3J1"/>
<protein>
    <submittedName>
        <fullName evidence="1">Uncharacterized protein</fullName>
    </submittedName>
</protein>
<evidence type="ECO:0000313" key="1">
    <source>
        <dbReference type="EMBL" id="MBB6060932.1"/>
    </source>
</evidence>